<dbReference type="Proteomes" id="UP001056978">
    <property type="component" value="Chromosome 10"/>
</dbReference>
<evidence type="ECO:0000313" key="2">
    <source>
        <dbReference type="Proteomes" id="UP001056978"/>
    </source>
</evidence>
<reference evidence="1" key="1">
    <citation type="submission" date="2022-06" db="EMBL/GenBank/DDBJ databases">
        <title>The First Complete Genome of the Simian Malaria Parasite Plasmodium brasilianum.</title>
        <authorList>
            <person name="Bajic M."/>
            <person name="Ravishankar S."/>
        </authorList>
    </citation>
    <scope>NUCLEOTIDE SEQUENCE</scope>
    <source>
        <strain evidence="1">Bolivian I</strain>
    </source>
</reference>
<sequence>MKKAKGKIERKTTRKIEIKISVKVDVKNSTTWKEKDCIEQIYSIVDDENINECGSKNKNKIENKNINQWSNIICEACMNFLYSKMLPQKYIISCYILKNTKTETTLRFSTYWDKADKHLQICWPHDLKNCNMLCYLNVYIIKILDGH</sequence>
<accession>A0ACB9Y785</accession>
<proteinExistence type="predicted"/>
<name>A0ACB9Y785_PLABR</name>
<gene>
    <name evidence="1" type="ORF">MKS88_003163</name>
</gene>
<dbReference type="EMBL" id="CM043778">
    <property type="protein sequence ID" value="KAI4837748.1"/>
    <property type="molecule type" value="Genomic_DNA"/>
</dbReference>
<keyword evidence="2" id="KW-1185">Reference proteome</keyword>
<protein>
    <submittedName>
        <fullName evidence="1">Dynein light chain Tctex-type</fullName>
    </submittedName>
</protein>
<evidence type="ECO:0000313" key="1">
    <source>
        <dbReference type="EMBL" id="KAI4837748.1"/>
    </source>
</evidence>
<comment type="caution">
    <text evidence="1">The sequence shown here is derived from an EMBL/GenBank/DDBJ whole genome shotgun (WGS) entry which is preliminary data.</text>
</comment>
<organism evidence="1 2">
    <name type="scientific">Plasmodium brasilianum</name>
    <dbReference type="NCBI Taxonomy" id="5824"/>
    <lineage>
        <taxon>Eukaryota</taxon>
        <taxon>Sar</taxon>
        <taxon>Alveolata</taxon>
        <taxon>Apicomplexa</taxon>
        <taxon>Aconoidasida</taxon>
        <taxon>Haemosporida</taxon>
        <taxon>Plasmodiidae</taxon>
        <taxon>Plasmodium</taxon>
        <taxon>Plasmodium (Plasmodium)</taxon>
    </lineage>
</organism>